<feature type="region of interest" description="Disordered" evidence="1">
    <location>
        <begin position="791"/>
        <end position="810"/>
    </location>
</feature>
<dbReference type="PROSITE" id="PS50096">
    <property type="entry name" value="IQ"/>
    <property type="match status" value="1"/>
</dbReference>
<organism evidence="3 4">
    <name type="scientific">Taenia crassiceps</name>
    <dbReference type="NCBI Taxonomy" id="6207"/>
    <lineage>
        <taxon>Eukaryota</taxon>
        <taxon>Metazoa</taxon>
        <taxon>Spiralia</taxon>
        <taxon>Lophotrochozoa</taxon>
        <taxon>Platyhelminthes</taxon>
        <taxon>Cestoda</taxon>
        <taxon>Eucestoda</taxon>
        <taxon>Cyclophyllidea</taxon>
        <taxon>Taeniidae</taxon>
        <taxon>Taenia</taxon>
    </lineage>
</organism>
<dbReference type="EMBL" id="JAKROA010000006">
    <property type="protein sequence ID" value="KAL5106367.1"/>
    <property type="molecule type" value="Genomic_DNA"/>
</dbReference>
<comment type="caution">
    <text evidence="3">The sequence shown here is derived from an EMBL/GenBank/DDBJ whole genome shotgun (WGS) entry which is preliminary data.</text>
</comment>
<keyword evidence="4" id="KW-1185">Reference proteome</keyword>
<dbReference type="SUPFAM" id="SSF54001">
    <property type="entry name" value="Cysteine proteinases"/>
    <property type="match status" value="1"/>
</dbReference>
<name>A0ABR4Q9Y6_9CEST</name>
<sequence>MGAWRRVNVDDRIMIDDNSQPILPWLKSDDLWLPLLCKALLKVAAVDYDFASETWNLLKPLLPEWQRANKKHGHDAVQSEKSENSAPFVFVEVKKPKAVQFCKNTRGVMEADFLTRLMALPQRVLLQSRRQEPLLDPKDLPPVIAWKKVRGPPKSLKEDEEHKPIRSVLMRLLQMRNSGDGSGMAEQGTGKRPGITQELEGRVTSKMNGWFEIEDMCKFFNELQVFYNPDVLAFMKTLTVVKNAEEEAVASEERYLFVDSLNNIEVFIDYHIAECCDQDGLSTAIKIEPTDWLSPCRHSPIITLPTHNRQSVSLRMPRGRHCYRIFLETPLAVSLVLFVPCGNRERTIFELGTMGTCIQEAVKEPLKNVHNGCQFLDKFCDIARNFIDATEKNGSTASQYENTRDSFVFFLKKILPQKSRQTLERAACKNIAKLISKHSKNKGQTGIADAKFSWKVLTLDPNDELEIGDTRAENESPSTEVSGFQYHDELTYSVIRGIVAYQALFRGHFTRRILKSANVLPSEDRLASPDIQRTVRGLKYLLNCLSETTDSEKVTLLRSIQCQLGCRCLPNDATFLTRTFQTGTISDVLVKPVGCIWSAPENCVRSDIRKQFLYPLFYQTIHISEGSTRFRIHLKSEEGFARVIVIDNDSVNMLGYCMFAYVLSEGWDKCNSNWQFTCLCESCKEIIFPKMCSSFAFWEANGVLECGEDGLLFRFSLDVTLRQVISVVLKISNSAVPARLILRSSDGSKLANVHEESRGVLLMPALLLGPDSNLEECNECTEASKALEGSHSHADCKEASREKLSSTEKVDSNMTRTTSVCSYILEAYVKMDELHLSEEEMTMIEKIKEARMKEMKVDYEKTRVPPSDFDLHKAKTRVSPVRRVHSQEHLTLPSWNCRVYLDASKSEIVVLKPYGPTPAELRAVQRSWLGKDPSPRLQEAWKVRQTFILTQSPEEPIKTADFAGDKTGKAGFGIPVVDEEEYDEMLSLISCTYNEKSLAGSKILPSTNGTSLKHYSAENIHQEIWGLTHLAGENQASEMKMRKLLIQ</sequence>
<gene>
    <name evidence="3" type="ORF">TcWFU_008180</name>
</gene>
<dbReference type="PANTHER" id="PTHR46298:SF1">
    <property type="entry name" value="ANDROGLOBIN"/>
    <property type="match status" value="1"/>
</dbReference>
<evidence type="ECO:0000259" key="2">
    <source>
        <dbReference type="Pfam" id="PF22068"/>
    </source>
</evidence>
<feature type="domain" description="Androglobin" evidence="2">
    <location>
        <begin position="252"/>
        <end position="338"/>
    </location>
</feature>
<dbReference type="Pfam" id="PF22068">
    <property type="entry name" value="Androglobin_II"/>
    <property type="match status" value="1"/>
</dbReference>
<evidence type="ECO:0000256" key="1">
    <source>
        <dbReference type="SAM" id="MobiDB-lite"/>
    </source>
</evidence>
<accession>A0ABR4Q9Y6</accession>
<evidence type="ECO:0000313" key="4">
    <source>
        <dbReference type="Proteomes" id="UP001651158"/>
    </source>
</evidence>
<evidence type="ECO:0000313" key="3">
    <source>
        <dbReference type="EMBL" id="KAL5106367.1"/>
    </source>
</evidence>
<dbReference type="InterPro" id="IPR053033">
    <property type="entry name" value="Androglobin-like"/>
</dbReference>
<dbReference type="InterPro" id="IPR054093">
    <property type="entry name" value="Androglobin_II"/>
</dbReference>
<dbReference type="InterPro" id="IPR038765">
    <property type="entry name" value="Papain-like_cys_pep_sf"/>
</dbReference>
<protein>
    <recommendedName>
        <fullName evidence="2">Androglobin domain-containing protein</fullName>
    </recommendedName>
</protein>
<dbReference type="PANTHER" id="PTHR46298">
    <property type="entry name" value="ANDROGLOBIN"/>
    <property type="match status" value="1"/>
</dbReference>
<dbReference type="Proteomes" id="UP001651158">
    <property type="component" value="Unassembled WGS sequence"/>
</dbReference>
<reference evidence="3 4" key="1">
    <citation type="journal article" date="2022" name="Front. Cell. Infect. Microbiol.">
        <title>The Genomes of Two Strains of Taenia crassiceps the Animal Model for the Study of Human Cysticercosis.</title>
        <authorList>
            <person name="Bobes R.J."/>
            <person name="Estrada K."/>
            <person name="Rios-Valencia D.G."/>
            <person name="Calderon-Gallegos A."/>
            <person name="de la Torre P."/>
            <person name="Carrero J.C."/>
            <person name="Sanchez-Flores A."/>
            <person name="Laclette J.P."/>
        </authorList>
    </citation>
    <scope>NUCLEOTIDE SEQUENCE [LARGE SCALE GENOMIC DNA]</scope>
    <source>
        <strain evidence="3">WFUcys</strain>
    </source>
</reference>
<proteinExistence type="predicted"/>